<keyword evidence="2" id="KW-0147">Chitin-binding</keyword>
<dbReference type="InterPro" id="IPR002557">
    <property type="entry name" value="Chitin-bd_dom"/>
</dbReference>
<keyword evidence="10" id="KW-1185">Reference proteome</keyword>
<feature type="region of interest" description="Disordered" evidence="7">
    <location>
        <begin position="374"/>
        <end position="396"/>
    </location>
</feature>
<evidence type="ECO:0000256" key="5">
    <source>
        <dbReference type="ARBA" id="ARBA00023157"/>
    </source>
</evidence>
<dbReference type="Proteomes" id="UP000271889">
    <property type="component" value="Unassembled WGS sequence"/>
</dbReference>
<feature type="domain" description="Chitin-binding type-2" evidence="8">
    <location>
        <begin position="98"/>
        <end position="151"/>
    </location>
</feature>
<dbReference type="InterPro" id="IPR051940">
    <property type="entry name" value="Chitin_bind-dev_reg"/>
</dbReference>
<feature type="domain" description="Chitin-binding type-2" evidence="8">
    <location>
        <begin position="396"/>
        <end position="449"/>
    </location>
</feature>
<keyword evidence="1" id="KW-0217">Developmental protein</keyword>
<dbReference type="AlphaFoldDB" id="A0A3P6QUV1"/>
<evidence type="ECO:0000313" key="10">
    <source>
        <dbReference type="Proteomes" id="UP000271889"/>
    </source>
</evidence>
<evidence type="ECO:0000256" key="7">
    <source>
        <dbReference type="SAM" id="MobiDB-lite"/>
    </source>
</evidence>
<dbReference type="InterPro" id="IPR036508">
    <property type="entry name" value="Chitin-bd_dom_sf"/>
</dbReference>
<organism evidence="9 10">
    <name type="scientific">Cylicostephanus goldi</name>
    <name type="common">Nematode worm</name>
    <dbReference type="NCBI Taxonomy" id="71465"/>
    <lineage>
        <taxon>Eukaryota</taxon>
        <taxon>Metazoa</taxon>
        <taxon>Ecdysozoa</taxon>
        <taxon>Nematoda</taxon>
        <taxon>Chromadorea</taxon>
        <taxon>Rhabditida</taxon>
        <taxon>Rhabditina</taxon>
        <taxon>Rhabditomorpha</taxon>
        <taxon>Strongyloidea</taxon>
        <taxon>Strongylidae</taxon>
        <taxon>Cylicostephanus</taxon>
    </lineage>
</organism>
<dbReference type="Gene3D" id="2.170.140.10">
    <property type="entry name" value="Chitin binding domain"/>
    <property type="match status" value="9"/>
</dbReference>
<evidence type="ECO:0000259" key="8">
    <source>
        <dbReference type="PROSITE" id="PS50940"/>
    </source>
</evidence>
<feature type="domain" description="Chitin-binding type-2" evidence="8">
    <location>
        <begin position="16"/>
        <end position="69"/>
    </location>
</feature>
<dbReference type="PANTHER" id="PTHR23301:SF0">
    <property type="entry name" value="CHITIN-BINDING TYPE-2 DOMAIN-CONTAINING PROTEIN-RELATED"/>
    <property type="match status" value="1"/>
</dbReference>
<gene>
    <name evidence="9" type="ORF">CGOC_LOCUS339</name>
</gene>
<keyword evidence="3" id="KW-0732">Signal</keyword>
<feature type="domain" description="Chitin-binding type-2" evidence="8">
    <location>
        <begin position="249"/>
        <end position="302"/>
    </location>
</feature>
<sequence length="772" mass="83109">MTMTHARPVLTSNTSRAECAGRRDGYYSNGCTSDFVYCHGGVATAMKCPASLVFNEERGLCDYMENCTEKSAPVVVPIPTQPAPTIPPQQQAQASSGTLDCAGRPNGHYSKGCSNDFVICNDGVATAMKCPPMLVFNEKNGYCDYPESCQAGGAAVHKPPTTQRSPPPSSSDLPCYNREDGYYSDGCSSEFVYCFQGEATYFQCPAGLVYDEKAGYCDYSENCGGRSEADSVLKPSQESIVALTSSADEHSCKGRPDGYYSNGCTPEFIHCRDGVTTRMKCPSSLVFNQEMNYCDYPEVCSPQEEQTPSAAAPPSKPQISFVCPESTGVFSLGCTSEFVVCSHDVAQVMTCPEGLVFNFAKGNCDHKEKCHEGKKSKPAADTPPAAHAEPSTSRISSECKNLPDGTFGSHCGSSFVVCASGVAYTMNCPSDLVFDAKAKRCVYSKDCDKKSAGKKHDKGTTALHSPQTTRNGYFFIYECDVDVKLRLDCIGKPDGLHSLGCVGEFLQCVGGRTYSLHCPAGLVFVERLGVCDEPSTCKQLHRPKNVSGPLAYEPLVSSTPEDTECEAEGYFAHFCSVEFYNCVHGKLFVGKCPDGLVFNPDKSACEHVESCAGIKESKQRSSITLAAPKTEFSKDNSCKDRPDGVISDLDCQPHFTTCLAGIAFVTKCPAGLVYSVKAKLCDYPDVCGKEHHSSAAPAAEPTRAVSAQYQDTAVGKDLCAGKASGPLEHSNCRSSFSFCVHGALYTMNCAPGLLFSFESHRYTNFLFSEEAL</sequence>
<proteinExistence type="predicted"/>
<name>A0A3P6QUV1_CYLGO</name>
<dbReference type="SMART" id="SM00494">
    <property type="entry name" value="ChtBD2"/>
    <property type="match status" value="10"/>
</dbReference>
<feature type="domain" description="Chitin-binding type-2" evidence="8">
    <location>
        <begin position="486"/>
        <end position="539"/>
    </location>
</feature>
<dbReference type="SUPFAM" id="SSF57625">
    <property type="entry name" value="Invertebrate chitin-binding proteins"/>
    <property type="match status" value="10"/>
</dbReference>
<reference evidence="9 10" key="1">
    <citation type="submission" date="2018-11" db="EMBL/GenBank/DDBJ databases">
        <authorList>
            <consortium name="Pathogen Informatics"/>
        </authorList>
    </citation>
    <scope>NUCLEOTIDE SEQUENCE [LARGE SCALE GENOMIC DNA]</scope>
</reference>
<evidence type="ECO:0000313" key="9">
    <source>
        <dbReference type="EMBL" id="VDK44475.1"/>
    </source>
</evidence>
<dbReference type="OrthoDB" id="6020543at2759"/>
<feature type="domain" description="Chitin-binding type-2" evidence="8">
    <location>
        <begin position="172"/>
        <end position="225"/>
    </location>
</feature>
<evidence type="ECO:0000256" key="3">
    <source>
        <dbReference type="ARBA" id="ARBA00022729"/>
    </source>
</evidence>
<feature type="domain" description="Chitin-binding type-2" evidence="8">
    <location>
        <begin position="635"/>
        <end position="689"/>
    </location>
</feature>
<dbReference type="PANTHER" id="PTHR23301">
    <property type="entry name" value="CHITIN BINDING PERITROPHIN-A"/>
    <property type="match status" value="1"/>
</dbReference>
<dbReference type="GO" id="GO:0008061">
    <property type="term" value="F:chitin binding"/>
    <property type="evidence" value="ECO:0007669"/>
    <property type="project" value="UniProtKB-KW"/>
</dbReference>
<dbReference type="PROSITE" id="PS50940">
    <property type="entry name" value="CHIT_BIND_II"/>
    <property type="match status" value="9"/>
</dbReference>
<evidence type="ECO:0000256" key="1">
    <source>
        <dbReference type="ARBA" id="ARBA00022473"/>
    </source>
</evidence>
<feature type="domain" description="Chitin-binding type-2" evidence="8">
    <location>
        <begin position="320"/>
        <end position="372"/>
    </location>
</feature>
<feature type="domain" description="Chitin-binding type-2" evidence="8">
    <location>
        <begin position="562"/>
        <end position="613"/>
    </location>
</feature>
<keyword evidence="4" id="KW-0677">Repeat</keyword>
<dbReference type="Pfam" id="PF01607">
    <property type="entry name" value="CBM_14"/>
    <property type="match status" value="10"/>
</dbReference>
<keyword evidence="6" id="KW-0325">Glycoprotein</keyword>
<protein>
    <recommendedName>
        <fullName evidence="8">Chitin-binding type-2 domain-containing protein</fullName>
    </recommendedName>
</protein>
<keyword evidence="5" id="KW-1015">Disulfide bond</keyword>
<dbReference type="GO" id="GO:0005576">
    <property type="term" value="C:extracellular region"/>
    <property type="evidence" value="ECO:0007669"/>
    <property type="project" value="InterPro"/>
</dbReference>
<evidence type="ECO:0000256" key="6">
    <source>
        <dbReference type="ARBA" id="ARBA00023180"/>
    </source>
</evidence>
<accession>A0A3P6QUV1</accession>
<dbReference type="Gene3D" id="3.20.20.80">
    <property type="entry name" value="Glycosidases"/>
    <property type="match status" value="1"/>
</dbReference>
<dbReference type="EMBL" id="UYRV01000443">
    <property type="protein sequence ID" value="VDK44475.1"/>
    <property type="molecule type" value="Genomic_DNA"/>
</dbReference>
<evidence type="ECO:0000256" key="2">
    <source>
        <dbReference type="ARBA" id="ARBA00022669"/>
    </source>
</evidence>
<feature type="region of interest" description="Disordered" evidence="7">
    <location>
        <begin position="154"/>
        <end position="173"/>
    </location>
</feature>
<evidence type="ECO:0000256" key="4">
    <source>
        <dbReference type="ARBA" id="ARBA00022737"/>
    </source>
</evidence>